<dbReference type="SUPFAM" id="SSF52047">
    <property type="entry name" value="RNI-like"/>
    <property type="match status" value="1"/>
</dbReference>
<comment type="caution">
    <text evidence="1">The sequence shown here is derived from an EMBL/GenBank/DDBJ whole genome shotgun (WGS) entry which is preliminary data.</text>
</comment>
<evidence type="ECO:0000313" key="1">
    <source>
        <dbReference type="EMBL" id="KAG0295207.1"/>
    </source>
</evidence>
<name>A0ABQ7KBD3_9FUNG</name>
<organism evidence="1 2">
    <name type="scientific">Linnemannia gamsii</name>
    <dbReference type="NCBI Taxonomy" id="64522"/>
    <lineage>
        <taxon>Eukaryota</taxon>
        <taxon>Fungi</taxon>
        <taxon>Fungi incertae sedis</taxon>
        <taxon>Mucoromycota</taxon>
        <taxon>Mortierellomycotina</taxon>
        <taxon>Mortierellomycetes</taxon>
        <taxon>Mortierellales</taxon>
        <taxon>Mortierellaceae</taxon>
        <taxon>Linnemannia</taxon>
    </lineage>
</organism>
<evidence type="ECO:0000313" key="2">
    <source>
        <dbReference type="Proteomes" id="UP001194696"/>
    </source>
</evidence>
<keyword evidence="2" id="KW-1185">Reference proteome</keyword>
<proteinExistence type="predicted"/>
<dbReference type="InterPro" id="IPR032675">
    <property type="entry name" value="LRR_dom_sf"/>
</dbReference>
<sequence>MSVFNGFQNKCPYALQRRQKMIATLLLSVPNTHITDLLRATFPTVDPADPEYNSTPPFAPYHLFVTSLSLHSWNNLFEGEFFKIHHQPPRKLLDFVKEHGLEERSIAEAPLGRISEESNWSILTRAINVEHSRDLTWALCSQVEHIKSLTIPLSDVGRYLSLIDRFETLRSVTFLLEQQFSEEYADMDEITPEELIVLNQQRDEHIRHLDQMVLFVQGLRQQHKTVLQTATCYGLYRRNKERCPEKYQEELARLLPPLLDPQVLHAENWAQFSTKVKETNLSGVKTIIPPQDYTGPSTLSRLLEQSQFLHRCRSLVEIHVRSSDDNIFQWAVDERKQYDADIASGRSPRQPLVPLETVDVVRDRPTNGRLINDIGFGFGETLRTLQVKSSSFSEVLDSVECSVGGGPSWSCCWRAPQLSNLYIHTDNNFLRIHPNLLAQCSQLTSIELNDGIQEYSTSDITPWEPAELPQLKYIRLRGSPAVSFHLETLRTTPVLESLNLAMSAADLDEPSFIPPVAEMEELEDVSEGSLLTDAMTIPRPRRPIWTWDWCLPMLSLLMLTGEVAYRFQFKMLQGTPSLEHFSVDIRSTSGLHKRTVGVKELLQNTPDAANMEGTQDDDEGYTDDPLGLQSECIQLPLLKRFDLKGLWVLDTQVLETFCRMAPSVTGMWLLGCSGFSLVDWVRITSRRLLSLDYSGASGSLTAELSASAGLVDMNFSYGEEDEATWYRYGPLPEASSDEQERWMRRKEDWTRHMEEMVLFVQEYQRHHRNVIQTAQCLNHRTQEDHCPFKYQFAAHVSKTDASLIKEILLWNVPSMTFDFDRIMRQEPFIHRCSSLEPFSLTTSNENIFTLAVQERRIFDAAVVAAAAATAEASIAEGDGAVVSQPKSPLVPLREYKPVFYHSSSGRQASDALYAYGNTLQNIHITFRTFWQPEDDPDISSAGNDPTLSPDFKLGGFFDNEDNDDNKDNAILRFNQRHIQLSHLISAFLNSRIESIRVLSIAGSIRFEVHLNYIRFDSILAQVSSAISMVKFENVNEREAIVDITWSIVRTALTTAGMSTRMMEIHIDGNKHGSKGGPSATGRALDCIFMPSIGQDTFGWAVKERKLYNAQDAEERQSLVNLRRVTILLKHWELPRLSELQAETGATFLRIHPELFSGTLRLSSVILTDQLKEYQLDEVEYWKPAVLPRVRHMRRKGSPAVSFNPKTLRNAIELVQLELWMLSTFMDSMEPCPFIPPVEDFETTTNCGEVDDSDYNSGNVDYCDNLEGRSNYRTGTICTSTQPSASLSTK</sequence>
<accession>A0ABQ7KBD3</accession>
<dbReference type="Gene3D" id="3.80.10.10">
    <property type="entry name" value="Ribonuclease Inhibitor"/>
    <property type="match status" value="1"/>
</dbReference>
<protein>
    <submittedName>
        <fullName evidence="1">Uncharacterized protein</fullName>
    </submittedName>
</protein>
<dbReference type="EMBL" id="JAAAIM010000092">
    <property type="protein sequence ID" value="KAG0295207.1"/>
    <property type="molecule type" value="Genomic_DNA"/>
</dbReference>
<gene>
    <name evidence="1" type="ORF">BGZ96_012309</name>
</gene>
<dbReference type="Proteomes" id="UP001194696">
    <property type="component" value="Unassembled WGS sequence"/>
</dbReference>
<reference evidence="1 2" key="1">
    <citation type="journal article" date="2020" name="Fungal Divers.">
        <title>Resolving the Mortierellaceae phylogeny through synthesis of multi-gene phylogenetics and phylogenomics.</title>
        <authorList>
            <person name="Vandepol N."/>
            <person name="Liber J."/>
            <person name="Desiro A."/>
            <person name="Na H."/>
            <person name="Kennedy M."/>
            <person name="Barry K."/>
            <person name="Grigoriev I.V."/>
            <person name="Miller A.N."/>
            <person name="O'Donnell K."/>
            <person name="Stajich J.E."/>
            <person name="Bonito G."/>
        </authorList>
    </citation>
    <scope>NUCLEOTIDE SEQUENCE [LARGE SCALE GENOMIC DNA]</scope>
    <source>
        <strain evidence="1 2">AD045</strain>
    </source>
</reference>